<dbReference type="VEuPathDB" id="TriTrypDB:LtaPh_3122000"/>
<dbReference type="PROSITE" id="PS50069">
    <property type="entry name" value="CULLIN_2"/>
    <property type="match status" value="1"/>
</dbReference>
<proteinExistence type="inferred from homology"/>
<dbReference type="SMART" id="SM00884">
    <property type="entry name" value="Cullin_Nedd8"/>
    <property type="match status" value="1"/>
</dbReference>
<gene>
    <name evidence="3" type="ORF">LtaPh_3122000</name>
</gene>
<feature type="domain" description="Cullin family profile" evidence="2">
    <location>
        <begin position="792"/>
        <end position="986"/>
    </location>
</feature>
<dbReference type="InterPro" id="IPR019559">
    <property type="entry name" value="Cullin_neddylation_domain"/>
</dbReference>
<dbReference type="InterPro" id="IPR036317">
    <property type="entry name" value="Cullin_homology_sf"/>
</dbReference>
<dbReference type="SUPFAM" id="SSF46785">
    <property type="entry name" value="Winged helix' DNA-binding domain"/>
    <property type="match status" value="1"/>
</dbReference>
<keyword evidence="4" id="KW-1185">Reference proteome</keyword>
<evidence type="ECO:0000313" key="4">
    <source>
        <dbReference type="Proteomes" id="UP000419144"/>
    </source>
</evidence>
<sequence length="1193" mass="131535">MGFGTDFTEQELAELKKLDIIYDKLLPKRSSESNNASSSFPYRQDDQGRVPLRDFFVPSAGSPSVARMGSNPPGIAAKWQTMLREMNGEMVVRSGQNIRKTRAVINHILSWSVTFQQADRAAAAVCLGHDGGRALAREWIRGIVVYFQERMNELFAELNITAQENACVHELLLPGMDGVDLVSRCVEAARTVITPMLATSPYFIRIVRCCREMVLALKVVQGLLSHISSSTHLMPSSAITTTPDGRRNVLAILSLGEDFLESLRTPLWLFRTVLLFLGTLDLQNSPQREGTISEQHLDHSIHCIASLVAEIESKRDSSIAASLEVRATLDALVLGHVKNACLSRFPPSKTLELLQRMQGVGENATTSDAGDGLCVRHNAVLKQLIVDYPTFMESTVKFVERNEMSDWGISLVLVQLFCWDVKTPPDLATQAKRQVLYHVPKLTGSSPHGSTVLSSMVRAALHPLLLALLSAHPTGTSGGVIGAETATGNSEGNTVAGSGLPFTRGSCDAGRVLSPFEQRVCAALLTLVTWLSSLCFPAGSRMQRWASLDVGDQVMREFNLGEDCFKSVLGEVLHDVISASLDQVENDYNDRCATGASTHIVTDDSASRLSTAVLQYLRRVERIWNAITEHSLELHIASLDEVRAIGAKTLPSVATVFAFGVSSDARASPDRASYDTGLFGDCKYLFYDTVQNVMRAKWPSLYADFLTDPLLHSVHVYLLRAEGVSQRCGGPRSVALQGELIRTIGAKRPNPPQQPVPRELAPRPVIAGAVAAPVPGQPPNTAEQDSVVLTSKEELHSALRLVRCIKNRDLFIHRYAITVRERLLTRPAPDVISDAELEGNKKRHEQEAEHFLATWLFDASLLKPVRDLHLNYSVQSERFDTASNASVKATEEPTKGMRLTTTILDWRLWGDKEAASAATSGQASEKGANPAAFPTCAAELVTWAGKTLSMVTSETAALPFPIDALAHLEKVEHAYNDKHASRMLRWDWNNHAYTSFTLAYPKEGGRVITIHGTLLLQRLFLAIAAYGRAGVGLKTLASRAGMDERRISAVLKLCLDRDKLLVRIGGSSDDTGEAAPTGGVRIALNYNYTRPHNRPRGEFTYWPNAERRRVAAGTVDQDTTISKRRNMVKTSIMQIMKHVQRIKHDELYNTVREKNAKVFDVTVRNFKQEIEGLIGQDFMERSGKDSNEYVFRA</sequence>
<dbReference type="InterPro" id="IPR036388">
    <property type="entry name" value="WH-like_DNA-bd_sf"/>
</dbReference>
<dbReference type="Pfam" id="PF10557">
    <property type="entry name" value="Cullin_Nedd8"/>
    <property type="match status" value="1"/>
</dbReference>
<comment type="similarity">
    <text evidence="1">Belongs to the cullin family.</text>
</comment>
<evidence type="ECO:0000256" key="1">
    <source>
        <dbReference type="PROSITE-ProRule" id="PRU00330"/>
    </source>
</evidence>
<reference evidence="3" key="1">
    <citation type="submission" date="2019-11" db="EMBL/GenBank/DDBJ databases">
        <title>Leishmania tarentolae CDS.</title>
        <authorList>
            <person name="Goto Y."/>
            <person name="Yamagishi J."/>
        </authorList>
    </citation>
    <scope>NUCLEOTIDE SEQUENCE [LARGE SCALE GENOMIC DNA]</scope>
    <source>
        <strain evidence="3">Parrot Tar II</strain>
    </source>
</reference>
<dbReference type="Proteomes" id="UP000419144">
    <property type="component" value="Unassembled WGS sequence"/>
</dbReference>
<name>A0A640KPI9_LEITA</name>
<dbReference type="InterPro" id="IPR016158">
    <property type="entry name" value="Cullin_homology"/>
</dbReference>
<dbReference type="InterPro" id="IPR036390">
    <property type="entry name" value="WH_DNA-bd_sf"/>
</dbReference>
<comment type="caution">
    <text evidence="3">The sequence shown here is derived from an EMBL/GenBank/DDBJ whole genome shotgun (WGS) entry which is preliminary data.</text>
</comment>
<dbReference type="EMBL" id="BLBS01000047">
    <property type="protein sequence ID" value="GET91171.1"/>
    <property type="molecule type" value="Genomic_DNA"/>
</dbReference>
<dbReference type="AlphaFoldDB" id="A0A640KPI9"/>
<evidence type="ECO:0000259" key="2">
    <source>
        <dbReference type="PROSITE" id="PS50069"/>
    </source>
</evidence>
<protein>
    <recommendedName>
        <fullName evidence="2">Cullin family profile domain-containing protein</fullName>
    </recommendedName>
</protein>
<accession>A0A640KPI9</accession>
<evidence type="ECO:0000313" key="3">
    <source>
        <dbReference type="EMBL" id="GET91171.1"/>
    </source>
</evidence>
<dbReference type="Gene3D" id="1.10.10.10">
    <property type="entry name" value="Winged helix-like DNA-binding domain superfamily/Winged helix DNA-binding domain"/>
    <property type="match status" value="1"/>
</dbReference>
<dbReference type="PANTHER" id="PTHR11932">
    <property type="entry name" value="CULLIN"/>
    <property type="match status" value="1"/>
</dbReference>
<dbReference type="OrthoDB" id="27073at2759"/>
<organism evidence="3 4">
    <name type="scientific">Leishmania tarentolae</name>
    <name type="common">Sauroleishmania tarentolae</name>
    <dbReference type="NCBI Taxonomy" id="5689"/>
    <lineage>
        <taxon>Eukaryota</taxon>
        <taxon>Discoba</taxon>
        <taxon>Euglenozoa</taxon>
        <taxon>Kinetoplastea</taxon>
        <taxon>Metakinetoplastina</taxon>
        <taxon>Trypanosomatida</taxon>
        <taxon>Trypanosomatidae</taxon>
        <taxon>Leishmaniinae</taxon>
        <taxon>Leishmania</taxon>
        <taxon>lizard Leishmania</taxon>
    </lineage>
</organism>
<dbReference type="InterPro" id="IPR045093">
    <property type="entry name" value="Cullin"/>
</dbReference>
<dbReference type="SUPFAM" id="SSF75632">
    <property type="entry name" value="Cullin homology domain"/>
    <property type="match status" value="1"/>
</dbReference>